<evidence type="ECO:0000259" key="1">
    <source>
        <dbReference type="Pfam" id="PF12728"/>
    </source>
</evidence>
<dbReference type="Pfam" id="PF12728">
    <property type="entry name" value="HTH_17"/>
    <property type="match status" value="1"/>
</dbReference>
<accession>Q38149</accession>
<evidence type="ECO:0000313" key="3">
    <source>
        <dbReference type="EMBL" id="CAA66493.1"/>
    </source>
</evidence>
<proteinExistence type="predicted"/>
<reference evidence="4" key="2">
    <citation type="journal article" date="1997" name="Gene">
        <title>The complete nucleotide sequence and functional organization of Bacillus subtilis bacteriophage SPP1.</title>
        <authorList>
            <person name="Alonso J.C."/>
            <person name="Luder G."/>
            <person name="Stiege A.C."/>
            <person name="Chai S."/>
            <person name="Weise F."/>
            <person name="Trautner T.A."/>
        </authorList>
    </citation>
    <scope>NUCLEOTIDE SEQUENCE [LARGE SCALE GENOMIC DNA]</scope>
</reference>
<dbReference type="NCBIfam" id="TIGR01764">
    <property type="entry name" value="excise"/>
    <property type="match status" value="1"/>
</dbReference>
<dbReference type="SUPFAM" id="SSF46955">
    <property type="entry name" value="Putative DNA-binding domain"/>
    <property type="match status" value="1"/>
</dbReference>
<protein>
    <submittedName>
        <fullName evidence="2">B.subtilis phage SPP1 DNA sequence coding for products required for replication initiation</fullName>
    </submittedName>
    <submittedName>
        <fullName evidence="3">Bacteriophage SPP1 complete nucleotide sequence</fullName>
    </submittedName>
</protein>
<dbReference type="GO" id="GO:0003677">
    <property type="term" value="F:DNA binding"/>
    <property type="evidence" value="ECO:0007669"/>
    <property type="project" value="InterPro"/>
</dbReference>
<dbReference type="InterPro" id="IPR041657">
    <property type="entry name" value="HTH_17"/>
</dbReference>
<feature type="domain" description="Helix-turn-helix" evidence="1">
    <location>
        <begin position="7"/>
        <end position="53"/>
    </location>
</feature>
<evidence type="ECO:0000313" key="4">
    <source>
        <dbReference type="Proteomes" id="UP000002559"/>
    </source>
</evidence>
<dbReference type="EMBL" id="X97918">
    <property type="protein sequence ID" value="CAA66493.1"/>
    <property type="molecule type" value="Genomic_DNA"/>
</dbReference>
<organism evidence="2">
    <name type="scientific">Bacillus phage SPP1</name>
    <name type="common">Bacteriophage SPP1</name>
    <dbReference type="NCBI Taxonomy" id="10724"/>
    <lineage>
        <taxon>Viruses</taxon>
        <taxon>Duplodnaviria</taxon>
        <taxon>Heunggongvirae</taxon>
        <taxon>Uroviricota</taxon>
        <taxon>Caudoviricetes</taxon>
        <taxon>Trautnerviridae</taxon>
        <taxon>Polsinellivirinae</taxon>
        <taxon>Rivavirus</taxon>
        <taxon>Rivavirus SPP1</taxon>
    </lineage>
</organism>
<evidence type="ECO:0000313" key="2">
    <source>
        <dbReference type="EMBL" id="CAA48060.1"/>
    </source>
</evidence>
<dbReference type="Gene3D" id="1.10.238.160">
    <property type="match status" value="1"/>
</dbReference>
<reference evidence="3" key="3">
    <citation type="submission" date="2006-07" db="EMBL/GenBank/DDBJ databases">
        <title>.</title>
        <authorList>
            <person name="Alonso J.C."/>
            <person name="Auzat I."/>
        </authorList>
    </citation>
    <scope>NUCLEOTIDE SEQUENCE</scope>
</reference>
<sequence>MSELKKIQEVIKFLGVSRATVYNLMKKKELPYKKIGGSTRFDMKEVAEWMNSQNKED</sequence>
<dbReference type="EMBL" id="X67865">
    <property type="protein sequence ID" value="CAA48060.1"/>
    <property type="molecule type" value="Genomic_DNA"/>
</dbReference>
<dbReference type="InterPro" id="IPR009061">
    <property type="entry name" value="DNA-bd_dom_put_sf"/>
</dbReference>
<reference evidence="3" key="4">
    <citation type="submission" date="2006-07" db="EMBL/GenBank/DDBJ databases">
        <title>Analysis of the complete nucleotide sequence and functional organization of Bacillus subtilis bacteriophage SPP1.</title>
        <authorList>
            <person name="Alonso J.C."/>
            <person name="Luder G."/>
            <person name="Stiege A.C."/>
            <person name="Chai S."/>
            <person name="Weise F."/>
            <person name="Trautner T.A."/>
        </authorList>
    </citation>
    <scope>NUCLEOTIDE SEQUENCE</scope>
</reference>
<dbReference type="RefSeq" id="NP_690730.1">
    <property type="nucleotide sequence ID" value="NC_004166.2"/>
</dbReference>
<dbReference type="GeneID" id="955255"/>
<keyword evidence="4" id="KW-1185">Reference proteome</keyword>
<dbReference type="KEGG" id="vg:955255"/>
<dbReference type="InterPro" id="IPR010093">
    <property type="entry name" value="SinI_DNA-bd"/>
</dbReference>
<dbReference type="PIR" id="S43810">
    <property type="entry name" value="S43810"/>
</dbReference>
<dbReference type="Proteomes" id="UP000002559">
    <property type="component" value="Segment"/>
</dbReference>
<reference evidence="2" key="1">
    <citation type="submission" date="1993-12" db="EMBL/GenBank/DDBJ databases">
        <authorList>
            <person name="Alonso J.C."/>
        </authorList>
    </citation>
    <scope>NUCLEOTIDE SEQUENCE</scope>
</reference>
<organismHost>
    <name type="scientific">Bacillus subtilis</name>
    <dbReference type="NCBI Taxonomy" id="1423"/>
</organismHost>
<name>Q38149_BPSPP</name>